<accession>F8CFU6</accession>
<dbReference type="PANTHER" id="PTHR13891">
    <property type="entry name" value="CYTOCHROME C OXIDASE ASSEMBLY FACTOR 7"/>
    <property type="match status" value="1"/>
</dbReference>
<proteinExistence type="predicted"/>
<dbReference type="HOGENOM" id="CLU_502334_0_0_7"/>
<organism evidence="1 2">
    <name type="scientific">Myxococcus fulvus (strain ATCC BAA-855 / HW-1)</name>
    <dbReference type="NCBI Taxonomy" id="483219"/>
    <lineage>
        <taxon>Bacteria</taxon>
        <taxon>Pseudomonadati</taxon>
        <taxon>Myxococcota</taxon>
        <taxon>Myxococcia</taxon>
        <taxon>Myxococcales</taxon>
        <taxon>Cystobacterineae</taxon>
        <taxon>Myxococcaceae</taxon>
        <taxon>Myxococcus</taxon>
    </lineage>
</organism>
<dbReference type="STRING" id="483219.LILAB_15050"/>
<reference evidence="1 2" key="1">
    <citation type="journal article" date="2011" name="J. Bacteriol.">
        <title>Genome sequence of the halotolerant marine bacterium Myxococcus fulvus HW-1.</title>
        <authorList>
            <person name="Li Z.F."/>
            <person name="Li X."/>
            <person name="Liu H."/>
            <person name="Liu X."/>
            <person name="Han K."/>
            <person name="Wu Z.H."/>
            <person name="Hu W."/>
            <person name="Li F.F."/>
            <person name="Li Y.Z."/>
        </authorList>
    </citation>
    <scope>NUCLEOTIDE SEQUENCE [LARGE SCALE GENOMIC DNA]</scope>
    <source>
        <strain evidence="2">ATCC BAA-855 / HW-1</strain>
    </source>
</reference>
<dbReference type="PANTHER" id="PTHR13891:SF1">
    <property type="entry name" value="CYTOCHROME C OXIDASE ASSEMBLY FACTOR 7"/>
    <property type="match status" value="1"/>
</dbReference>
<dbReference type="SUPFAM" id="SSF81901">
    <property type="entry name" value="HCP-like"/>
    <property type="match status" value="2"/>
</dbReference>
<sequence>MVVLCILSGCETFGSGPTLETKARRAEAERRPADALRLYTRACGKGVLSSCLRQGQLLAEGLGTEKNEAEAMKPWLRACDGQVAEACAAAASVLARMPEEVKRAQALDKKACGLGRQASCVEWALRVINALEGTLNEAPMADKEEYGRAFSALRDACGAGESRGCELVCTKMEGRDADACRAACDKGATRTCHFAAQSYLSQEKRDFKQAQALEERACEGGEPEACLTLARLGRRGWFKGVKPAVLAKRACELGDCAAACELGDAQACDTEARRLAAKGDAEVSKAYAVTACRRGLASSCSEQDAEEDARVEWMRVVCGVEPLRNSSEVSGHERLSCPRCPLSFIGNDARAPSLGEVAEGSFVEPARQEAFIALDGCEGYEFSGSSRGTFGRRVLLAEVDGQWKLVRYYPTNAPSFMEGAVLLRTVDGTDVFFSDEGSGCRMGGCSTALTLTRVTKQRIEQRVVLTSDYDEERWSWSTPTVGDDGTVRVMLLPQQEEGEYIVEWKWEGDTLSLQRDDVTTSKQRGARTKLVDRDWRPAPSFD</sequence>
<name>F8CFU6_MYXFH</name>
<protein>
    <submittedName>
        <fullName evidence="1">Uncharacterized protein</fullName>
    </submittedName>
</protein>
<dbReference type="AlphaFoldDB" id="F8CFU6"/>
<evidence type="ECO:0000313" key="1">
    <source>
        <dbReference type="EMBL" id="AEI64915.1"/>
    </source>
</evidence>
<dbReference type="Proteomes" id="UP000000488">
    <property type="component" value="Chromosome"/>
</dbReference>
<dbReference type="InterPro" id="IPR040239">
    <property type="entry name" value="HcpB-like"/>
</dbReference>
<dbReference type="InterPro" id="IPR011990">
    <property type="entry name" value="TPR-like_helical_dom_sf"/>
</dbReference>
<gene>
    <name evidence="1" type="ordered locus">LILAB_15050</name>
</gene>
<dbReference type="Gene3D" id="1.25.40.10">
    <property type="entry name" value="Tetratricopeptide repeat domain"/>
    <property type="match status" value="2"/>
</dbReference>
<dbReference type="EMBL" id="CP002830">
    <property type="protein sequence ID" value="AEI64915.1"/>
    <property type="molecule type" value="Genomic_DNA"/>
</dbReference>
<evidence type="ECO:0000313" key="2">
    <source>
        <dbReference type="Proteomes" id="UP000000488"/>
    </source>
</evidence>
<dbReference type="KEGG" id="mfu:LILAB_15050"/>